<dbReference type="Gene3D" id="2.70.150.10">
    <property type="entry name" value="Calcium-transporting ATPase, cytoplasmic transduction domain A"/>
    <property type="match status" value="1"/>
</dbReference>
<dbReference type="InterPro" id="IPR023299">
    <property type="entry name" value="ATPase_P-typ_cyto_dom_N"/>
</dbReference>
<evidence type="ECO:0000256" key="6">
    <source>
        <dbReference type="SAM" id="MobiDB-lite"/>
    </source>
</evidence>
<dbReference type="Pfam" id="PF00403">
    <property type="entry name" value="HMA"/>
    <property type="match status" value="1"/>
</dbReference>
<reference evidence="9 10" key="1">
    <citation type="submission" date="2017-10" db="EMBL/GenBank/DDBJ databases">
        <title>Comparative genomics in systemic dimorphic fungi from Ajellomycetaceae.</title>
        <authorList>
            <person name="Munoz J.F."/>
            <person name="Mcewen J.G."/>
            <person name="Clay O.K."/>
            <person name="Cuomo C.A."/>
        </authorList>
    </citation>
    <scope>NUCLEOTIDE SEQUENCE [LARGE SCALE GENOMIC DNA]</scope>
    <source>
        <strain evidence="9 10">UAMH5409</strain>
    </source>
</reference>
<evidence type="ECO:0000256" key="2">
    <source>
        <dbReference type="ARBA" id="ARBA00022692"/>
    </source>
</evidence>
<dbReference type="PROSITE" id="PS50846">
    <property type="entry name" value="HMA_2"/>
    <property type="match status" value="1"/>
</dbReference>
<organism evidence="9 10">
    <name type="scientific">Helicocarpus griseus UAMH5409</name>
    <dbReference type="NCBI Taxonomy" id="1447875"/>
    <lineage>
        <taxon>Eukaryota</taxon>
        <taxon>Fungi</taxon>
        <taxon>Dikarya</taxon>
        <taxon>Ascomycota</taxon>
        <taxon>Pezizomycotina</taxon>
        <taxon>Eurotiomycetes</taxon>
        <taxon>Eurotiomycetidae</taxon>
        <taxon>Onygenales</taxon>
        <taxon>Ajellomycetaceae</taxon>
        <taxon>Helicocarpus</taxon>
    </lineage>
</organism>
<dbReference type="STRING" id="1447875.A0A2B7YC50"/>
<feature type="transmembrane region" description="Helical" evidence="7">
    <location>
        <begin position="1226"/>
        <end position="1244"/>
    </location>
</feature>
<dbReference type="InterPro" id="IPR036163">
    <property type="entry name" value="HMA_dom_sf"/>
</dbReference>
<feature type="region of interest" description="Disordered" evidence="6">
    <location>
        <begin position="231"/>
        <end position="259"/>
    </location>
</feature>
<feature type="transmembrane region" description="Helical" evidence="7">
    <location>
        <begin position="874"/>
        <end position="897"/>
    </location>
</feature>
<dbReference type="Pfam" id="PF08282">
    <property type="entry name" value="Hydrolase_3"/>
    <property type="match status" value="1"/>
</dbReference>
<dbReference type="InterPro" id="IPR036412">
    <property type="entry name" value="HAD-like_sf"/>
</dbReference>
<evidence type="ECO:0000313" key="10">
    <source>
        <dbReference type="Proteomes" id="UP000223968"/>
    </source>
</evidence>
<feature type="transmembrane region" description="Helical" evidence="7">
    <location>
        <begin position="631"/>
        <end position="650"/>
    </location>
</feature>
<dbReference type="InterPro" id="IPR008250">
    <property type="entry name" value="ATPase_P-typ_transduc_dom_A_sf"/>
</dbReference>
<proteinExistence type="predicted"/>
<evidence type="ECO:0000259" key="8">
    <source>
        <dbReference type="PROSITE" id="PS50846"/>
    </source>
</evidence>
<dbReference type="Pfam" id="PF00122">
    <property type="entry name" value="E1-E2_ATPase"/>
    <property type="match status" value="1"/>
</dbReference>
<keyword evidence="4 7" id="KW-1133">Transmembrane helix</keyword>
<dbReference type="OrthoDB" id="432719at2759"/>
<dbReference type="SUPFAM" id="SSF81665">
    <property type="entry name" value="Calcium ATPase, transmembrane domain M"/>
    <property type="match status" value="1"/>
</dbReference>
<gene>
    <name evidence="9" type="ORF">AJ79_00512</name>
</gene>
<dbReference type="Gene3D" id="3.30.70.100">
    <property type="match status" value="1"/>
</dbReference>
<dbReference type="SUPFAM" id="SSF81660">
    <property type="entry name" value="Metal cation-transporting ATPase, ATP-binding domain N"/>
    <property type="match status" value="1"/>
</dbReference>
<dbReference type="PROSITE" id="PS01229">
    <property type="entry name" value="COF_2"/>
    <property type="match status" value="1"/>
</dbReference>
<dbReference type="GO" id="GO:0005524">
    <property type="term" value="F:ATP binding"/>
    <property type="evidence" value="ECO:0007669"/>
    <property type="project" value="InterPro"/>
</dbReference>
<dbReference type="InterPro" id="IPR006121">
    <property type="entry name" value="HMA_dom"/>
</dbReference>
<dbReference type="Gene3D" id="3.40.1110.10">
    <property type="entry name" value="Calcium-transporting ATPase, cytoplasmic domain N"/>
    <property type="match status" value="1"/>
</dbReference>
<sequence>MSSAEAKASGAGCVRDDSSSVYSRAEHDCCSPSPSVRKLFDQQLYGNRDPAEKGEAGAMHRPLNPGCSCCEVSDSRRDRFCDQEGNGGSNACRKESQCFSNQTAPDGNQGTIDDCCKDKVNHNHDKEEGEDQPCCSKDGTCKKPVGQQSSDAINPITEDNYGLDSCCPSTSLRFTRKAGSHPIPIADESRCCTADGECECSDQCLIEYASHLCSMDDDHCGEPVVPGEEACTGEKLRDSRSIQPGSHGAESAMSGLSLPRSSVLPSGHSDCVLRYRSAGTPCAKHLSMASEYASHGTPSPAEENVSSTVASSLKSTEAACVSNISNIIRRCFCRGPRRFVFPGERSCCTLRRERTQSLDEQCCKSARPSSDVIRIFDAPFERLPETDVEKGNDDHLYSLSLGVVGMTCTGCESKLRKVLVSYSGVSEVRTSFILNRADLVYDSSRISDPGEIISKVKRATGFTCTILRSGLAATDIVGERVRIRNLNPKGQDIFQRIDGVNQVVSLRNGVCEIFYNTQTVGIRDILDAANSIGGERPVELAPDSSSEEIAQATENTHWYWLMGRTIIAAILTIPVLAFAWAPVARQAPFPKQTALISSSLVLATVVQLLAIPIYKHAFRSLIYRKEIDMDVLVVLSITSAYIYSVVAFVFEIRLSTEHTILGHPIFETSSLLITLILLGRLMAAWIRRKAQNAIKLGTSQSKSARVVRKASPTDGFHPDLSFNLDEGESEILDSSLLHYGDIIQGTSSEHIVTDGIVVDGSAEMDEAHITGENDPVVRSKKSYVHAGSTIINGKINYRVTRLVSENTLSIVKRLVSTAASSRTKTLERADLAASYLTPIILAVACIAFLIWALVNRFVRARNDTDSSINALTHAIAILAISCPCALALAVPMVLTVASTVGAKKGVLFKTGAALEVGRKIDHVVFDKTGTLTSGQLSVLREMFLDEKSSKSHQEEIRKMAVMVTKGNRHPVSLAITQYLANHHFETDPTDDLSAAHSKITIGKGVEVATEKGTIRGGSPAWLGVDDHPKVKELLDASLTTFCVAQNNTLLAVYGLTSTIRPEADAVLTKLRSKKITTHLLSGDNPLAVTAVATQLNFNMANVRSLCQPESKAAYIRSLQTDPSTTPTTTRSCFRFRSRFPFPFQPSPSTTGTTTTTTTTKPRVLFIGDGTNDAPALTQADLGICMTNATDIAAAAADVGILSNSLFGLVSFLELSARATRRIRINIGWAVVYNLFAVLMAGGAFEAAGGGFRIEPSWAGVGEVVSLVPVLVVGGSLGWGWGWGRSR</sequence>
<feature type="transmembrane region" description="Helical" evidence="7">
    <location>
        <begin position="1264"/>
        <end position="1283"/>
    </location>
</feature>
<dbReference type="Pfam" id="PF00702">
    <property type="entry name" value="Hydrolase"/>
    <property type="match status" value="1"/>
</dbReference>
<dbReference type="SUPFAM" id="SSF81653">
    <property type="entry name" value="Calcium ATPase, transduction domain A"/>
    <property type="match status" value="1"/>
</dbReference>
<dbReference type="InterPro" id="IPR018303">
    <property type="entry name" value="ATPase_P-typ_P_site"/>
</dbReference>
<dbReference type="SUPFAM" id="SSF56784">
    <property type="entry name" value="HAD-like"/>
    <property type="match status" value="1"/>
</dbReference>
<dbReference type="PANTHER" id="PTHR46594">
    <property type="entry name" value="P-TYPE CATION-TRANSPORTING ATPASE"/>
    <property type="match status" value="1"/>
</dbReference>
<dbReference type="PROSITE" id="PS00154">
    <property type="entry name" value="ATPASE_E1_E2"/>
    <property type="match status" value="1"/>
</dbReference>
<dbReference type="GO" id="GO:0046872">
    <property type="term" value="F:metal ion binding"/>
    <property type="evidence" value="ECO:0007669"/>
    <property type="project" value="UniProtKB-KW"/>
</dbReference>
<dbReference type="EMBL" id="PDNB01000004">
    <property type="protein sequence ID" value="PGH18442.1"/>
    <property type="molecule type" value="Genomic_DNA"/>
</dbReference>
<keyword evidence="3" id="KW-0479">Metal-binding</keyword>
<evidence type="ECO:0000256" key="4">
    <source>
        <dbReference type="ARBA" id="ARBA00022989"/>
    </source>
</evidence>
<dbReference type="InterPro" id="IPR023214">
    <property type="entry name" value="HAD_sf"/>
</dbReference>
<dbReference type="InterPro" id="IPR023298">
    <property type="entry name" value="ATPase_P-typ_TM_dom_sf"/>
</dbReference>
<dbReference type="PRINTS" id="PR00119">
    <property type="entry name" value="CATATPASE"/>
</dbReference>
<protein>
    <recommendedName>
        <fullName evidence="8">HMA domain-containing protein</fullName>
    </recommendedName>
</protein>
<dbReference type="NCBIfam" id="TIGR01494">
    <property type="entry name" value="ATPase_P-type"/>
    <property type="match status" value="1"/>
</dbReference>
<feature type="compositionally biased region" description="Basic and acidic residues" evidence="6">
    <location>
        <begin position="14"/>
        <end position="29"/>
    </location>
</feature>
<feature type="region of interest" description="Disordered" evidence="6">
    <location>
        <begin position="1"/>
        <end position="33"/>
    </location>
</feature>
<evidence type="ECO:0000256" key="5">
    <source>
        <dbReference type="ARBA" id="ARBA00023136"/>
    </source>
</evidence>
<keyword evidence="10" id="KW-1185">Reference proteome</keyword>
<dbReference type="InterPro" id="IPR059000">
    <property type="entry name" value="ATPase_P-type_domA"/>
</dbReference>
<dbReference type="PANTHER" id="PTHR46594:SF4">
    <property type="entry name" value="P-TYPE CATION-TRANSPORTING ATPASE"/>
    <property type="match status" value="1"/>
</dbReference>
<dbReference type="GO" id="GO:0016020">
    <property type="term" value="C:membrane"/>
    <property type="evidence" value="ECO:0007669"/>
    <property type="project" value="UniProtKB-SubCell"/>
</dbReference>
<dbReference type="InterPro" id="IPR001757">
    <property type="entry name" value="P_typ_ATPase"/>
</dbReference>
<dbReference type="GO" id="GO:0016887">
    <property type="term" value="F:ATP hydrolysis activity"/>
    <property type="evidence" value="ECO:0007669"/>
    <property type="project" value="InterPro"/>
</dbReference>
<evidence type="ECO:0000256" key="3">
    <source>
        <dbReference type="ARBA" id="ARBA00022723"/>
    </source>
</evidence>
<dbReference type="Gene3D" id="3.40.50.1000">
    <property type="entry name" value="HAD superfamily/HAD-like"/>
    <property type="match status" value="2"/>
</dbReference>
<accession>A0A2B7YC50</accession>
<feature type="transmembrane region" description="Helical" evidence="7">
    <location>
        <begin position="558"/>
        <end position="581"/>
    </location>
</feature>
<keyword evidence="2 7" id="KW-0812">Transmembrane</keyword>
<evidence type="ECO:0000256" key="1">
    <source>
        <dbReference type="ARBA" id="ARBA00004370"/>
    </source>
</evidence>
<name>A0A2B7YC50_9EURO</name>
<comment type="caution">
    <text evidence="9">The sequence shown here is derived from an EMBL/GenBank/DDBJ whole genome shotgun (WGS) entry which is preliminary data.</text>
</comment>
<feature type="domain" description="HMA" evidence="8">
    <location>
        <begin position="397"/>
        <end position="464"/>
    </location>
</feature>
<keyword evidence="5 7" id="KW-0472">Membrane</keyword>
<dbReference type="Proteomes" id="UP000223968">
    <property type="component" value="Unassembled WGS sequence"/>
</dbReference>
<dbReference type="CDD" id="cd00371">
    <property type="entry name" value="HMA"/>
    <property type="match status" value="1"/>
</dbReference>
<feature type="transmembrane region" description="Helical" evidence="7">
    <location>
        <begin position="832"/>
        <end position="854"/>
    </location>
</feature>
<evidence type="ECO:0000256" key="7">
    <source>
        <dbReference type="SAM" id="Phobius"/>
    </source>
</evidence>
<feature type="transmembrane region" description="Helical" evidence="7">
    <location>
        <begin position="593"/>
        <end position="611"/>
    </location>
</feature>
<evidence type="ECO:0000313" key="9">
    <source>
        <dbReference type="EMBL" id="PGH18442.1"/>
    </source>
</evidence>
<feature type="transmembrane region" description="Helical" evidence="7">
    <location>
        <begin position="670"/>
        <end position="686"/>
    </location>
</feature>
<dbReference type="SUPFAM" id="SSF55008">
    <property type="entry name" value="HMA, heavy metal-associated domain"/>
    <property type="match status" value="1"/>
</dbReference>
<comment type="subcellular location">
    <subcellularLocation>
        <location evidence="1">Membrane</location>
    </subcellularLocation>
</comment>